<dbReference type="Proteomes" id="UP000603200">
    <property type="component" value="Unassembled WGS sequence"/>
</dbReference>
<dbReference type="EMBL" id="BOMN01000088">
    <property type="protein sequence ID" value="GIE23265.1"/>
    <property type="molecule type" value="Genomic_DNA"/>
</dbReference>
<organism evidence="1 2">
    <name type="scientific">Winogradskya humida</name>
    <dbReference type="NCBI Taxonomy" id="113566"/>
    <lineage>
        <taxon>Bacteria</taxon>
        <taxon>Bacillati</taxon>
        <taxon>Actinomycetota</taxon>
        <taxon>Actinomycetes</taxon>
        <taxon>Micromonosporales</taxon>
        <taxon>Micromonosporaceae</taxon>
        <taxon>Winogradskya</taxon>
    </lineage>
</organism>
<evidence type="ECO:0000313" key="2">
    <source>
        <dbReference type="Proteomes" id="UP000603200"/>
    </source>
</evidence>
<keyword evidence="2" id="KW-1185">Reference proteome</keyword>
<gene>
    <name evidence="1" type="ORF">Ahu01nite_063670</name>
</gene>
<proteinExistence type="predicted"/>
<comment type="caution">
    <text evidence="1">The sequence shown here is derived from an EMBL/GenBank/DDBJ whole genome shotgun (WGS) entry which is preliminary data.</text>
</comment>
<reference evidence="1 2" key="1">
    <citation type="submission" date="2021-01" db="EMBL/GenBank/DDBJ databases">
        <title>Whole genome shotgun sequence of Actinoplanes humidus NBRC 14915.</title>
        <authorList>
            <person name="Komaki H."/>
            <person name="Tamura T."/>
        </authorList>
    </citation>
    <scope>NUCLEOTIDE SEQUENCE [LARGE SCALE GENOMIC DNA]</scope>
    <source>
        <strain evidence="1 2">NBRC 14915</strain>
    </source>
</reference>
<dbReference type="RefSeq" id="WP_203840321.1">
    <property type="nucleotide sequence ID" value="NZ_BAAATV010000009.1"/>
</dbReference>
<evidence type="ECO:0000313" key="1">
    <source>
        <dbReference type="EMBL" id="GIE23265.1"/>
    </source>
</evidence>
<accession>A0ABQ3ZXC0</accession>
<sequence>MNTGFLAGAAAGAAGTAALNAATYVDMVVRGRAASQTPERTVEAIEDRLPVTVPGAGDERRNRVSGLGSLTGILTGVGIGAAFGLLRGAGVRPPVPVGALLAGVTAMASTDVSMAKLRVTEPRSWSATDWASDLVPHLIYGAVTYATLHALDRRGLS</sequence>
<protein>
    <recommendedName>
        <fullName evidence="3">Membrane protein YagU involved in acid resistance</fullName>
    </recommendedName>
</protein>
<name>A0ABQ3ZXC0_9ACTN</name>
<evidence type="ECO:0008006" key="3">
    <source>
        <dbReference type="Google" id="ProtNLM"/>
    </source>
</evidence>